<reference evidence="11" key="1">
    <citation type="submission" date="2023-08" db="EMBL/GenBank/DDBJ databases">
        <authorList>
            <person name="Chen Y."/>
            <person name="Shah S."/>
            <person name="Dougan E. K."/>
            <person name="Thang M."/>
            <person name="Chan C."/>
        </authorList>
    </citation>
    <scope>NUCLEOTIDE SEQUENCE</scope>
</reference>
<dbReference type="CDD" id="cd17963">
    <property type="entry name" value="DEADc_DDX19_DDX25"/>
    <property type="match status" value="1"/>
</dbReference>
<dbReference type="GO" id="GO:0016787">
    <property type="term" value="F:hydrolase activity"/>
    <property type="evidence" value="ECO:0007669"/>
    <property type="project" value="UniProtKB-KW"/>
</dbReference>
<organism evidence="11 12">
    <name type="scientific">Effrenium voratum</name>
    <dbReference type="NCBI Taxonomy" id="2562239"/>
    <lineage>
        <taxon>Eukaryota</taxon>
        <taxon>Sar</taxon>
        <taxon>Alveolata</taxon>
        <taxon>Dinophyceae</taxon>
        <taxon>Suessiales</taxon>
        <taxon>Symbiodiniaceae</taxon>
        <taxon>Effrenium</taxon>
    </lineage>
</organism>
<dbReference type="Pfam" id="PF00271">
    <property type="entry name" value="Helicase_C"/>
    <property type="match status" value="1"/>
</dbReference>
<dbReference type="EMBL" id="CAUJNA010002868">
    <property type="protein sequence ID" value="CAJ1394507.1"/>
    <property type="molecule type" value="Genomic_DNA"/>
</dbReference>
<gene>
    <name evidence="11" type="ORF">EVOR1521_LOCUS19148</name>
</gene>
<evidence type="ECO:0000256" key="5">
    <source>
        <dbReference type="ARBA" id="ARBA00022840"/>
    </source>
</evidence>
<name>A0AA36N4Y5_9DINO</name>
<feature type="short sequence motif" description="Q motif" evidence="6">
    <location>
        <begin position="142"/>
        <end position="170"/>
    </location>
</feature>
<keyword evidence="3" id="KW-0378">Hydrolase</keyword>
<keyword evidence="4" id="KW-0347">Helicase</keyword>
<sequence>MAQEASDHLDLKELEAFMSGSVKPEALPLPPGFEEGPDMGSYKAKESKDPWQSGEDPWGGYKANNPNNGWSADGWKADGWKADGWSAGWSEKTPEAPRPKAAPRANGSANGRPERDQRLVGEDSAKVVIEQEDPSAEYLAVTSWDEMKLPKEILDGIFELGFVRPSKIQEWTLPIALKGGNIIGQARNGSGKTAAFALAMLIAVDSRQRQPQGLCLCPTRELAAQNHDVVSKLGQFTGMDFLLAVPRDDRFPRKVESQIVVGTPGKVQDLMKRRTIEPKGFRVFVVDEADVMIDEGQQMGPQVMQVRGMMPENLQVLLFSATWPDHVEKFAKLLVPKANTIKVQKEELTLTTITQTYIDVGRADQKPAQLSDLYGALNIGQSIIFVNTRHGAFELAKMMKSEGHAVSLICGTQKTGPERVDVSFRDRVMGEFRSGVTKVLISTDVLARGIDVPAVTLVVNYDLPMSYNNHGQPDFETYMHRIGRTGRFGLKGVAVNLVSDRDRHHLDAIQSFYKCAMTKLSGDCEEMEGLLKGLR</sequence>
<evidence type="ECO:0000259" key="9">
    <source>
        <dbReference type="PROSITE" id="PS51194"/>
    </source>
</evidence>
<dbReference type="PROSITE" id="PS51194">
    <property type="entry name" value="HELICASE_CTER"/>
    <property type="match status" value="1"/>
</dbReference>
<dbReference type="InterPro" id="IPR014014">
    <property type="entry name" value="RNA_helicase_DEAD_Q_motif"/>
</dbReference>
<proteinExistence type="predicted"/>
<dbReference type="SMART" id="SM00490">
    <property type="entry name" value="HELICc"/>
    <property type="match status" value="1"/>
</dbReference>
<dbReference type="InterPro" id="IPR001650">
    <property type="entry name" value="Helicase_C-like"/>
</dbReference>
<keyword evidence="5" id="KW-0067">ATP-binding</keyword>
<dbReference type="GO" id="GO:0003724">
    <property type="term" value="F:RNA helicase activity"/>
    <property type="evidence" value="ECO:0007669"/>
    <property type="project" value="UniProtKB-EC"/>
</dbReference>
<feature type="region of interest" description="Disordered" evidence="7">
    <location>
        <begin position="22"/>
        <end position="119"/>
    </location>
</feature>
<feature type="domain" description="Helicase C-terminal" evidence="9">
    <location>
        <begin position="369"/>
        <end position="535"/>
    </location>
</feature>
<protein>
    <recommendedName>
        <fullName evidence="1">RNA helicase</fullName>
        <ecNumber evidence="1">3.6.4.13</ecNumber>
    </recommendedName>
</protein>
<evidence type="ECO:0000256" key="2">
    <source>
        <dbReference type="ARBA" id="ARBA00022741"/>
    </source>
</evidence>
<evidence type="ECO:0000256" key="1">
    <source>
        <dbReference type="ARBA" id="ARBA00012552"/>
    </source>
</evidence>
<dbReference type="Gene3D" id="3.40.50.300">
    <property type="entry name" value="P-loop containing nucleotide triphosphate hydrolases"/>
    <property type="match status" value="2"/>
</dbReference>
<dbReference type="InterPro" id="IPR011545">
    <property type="entry name" value="DEAD/DEAH_box_helicase_dom"/>
</dbReference>
<dbReference type="Pfam" id="PF00270">
    <property type="entry name" value="DEAD"/>
    <property type="match status" value="1"/>
</dbReference>
<feature type="domain" description="DEAD-box RNA helicase Q" evidence="10">
    <location>
        <begin position="142"/>
        <end position="170"/>
    </location>
</feature>
<evidence type="ECO:0000256" key="6">
    <source>
        <dbReference type="PROSITE-ProRule" id="PRU00552"/>
    </source>
</evidence>
<keyword evidence="2" id="KW-0547">Nucleotide-binding</keyword>
<dbReference type="SUPFAM" id="SSF52540">
    <property type="entry name" value="P-loop containing nucleoside triphosphate hydrolases"/>
    <property type="match status" value="1"/>
</dbReference>
<evidence type="ECO:0000256" key="3">
    <source>
        <dbReference type="ARBA" id="ARBA00022801"/>
    </source>
</evidence>
<dbReference type="SMART" id="SM00487">
    <property type="entry name" value="DEXDc"/>
    <property type="match status" value="1"/>
</dbReference>
<keyword evidence="12" id="KW-1185">Reference proteome</keyword>
<evidence type="ECO:0000256" key="7">
    <source>
        <dbReference type="SAM" id="MobiDB-lite"/>
    </source>
</evidence>
<dbReference type="CDD" id="cd18787">
    <property type="entry name" value="SF2_C_DEAD"/>
    <property type="match status" value="1"/>
</dbReference>
<dbReference type="PANTHER" id="PTHR47958">
    <property type="entry name" value="ATP-DEPENDENT RNA HELICASE DBP3"/>
    <property type="match status" value="1"/>
</dbReference>
<evidence type="ECO:0000313" key="11">
    <source>
        <dbReference type="EMBL" id="CAJ1394507.1"/>
    </source>
</evidence>
<dbReference type="PROSITE" id="PS51195">
    <property type="entry name" value="Q_MOTIF"/>
    <property type="match status" value="1"/>
</dbReference>
<accession>A0AA36N4Y5</accession>
<evidence type="ECO:0000313" key="12">
    <source>
        <dbReference type="Proteomes" id="UP001178507"/>
    </source>
</evidence>
<evidence type="ECO:0000259" key="10">
    <source>
        <dbReference type="PROSITE" id="PS51195"/>
    </source>
</evidence>
<dbReference type="EC" id="3.6.4.13" evidence="1"/>
<dbReference type="PROSITE" id="PS51192">
    <property type="entry name" value="HELICASE_ATP_BIND_1"/>
    <property type="match status" value="1"/>
</dbReference>
<dbReference type="InterPro" id="IPR027417">
    <property type="entry name" value="P-loop_NTPase"/>
</dbReference>
<feature type="domain" description="Helicase ATP-binding" evidence="8">
    <location>
        <begin position="173"/>
        <end position="341"/>
    </location>
</feature>
<dbReference type="InterPro" id="IPR014001">
    <property type="entry name" value="Helicase_ATP-bd"/>
</dbReference>
<evidence type="ECO:0000256" key="4">
    <source>
        <dbReference type="ARBA" id="ARBA00022806"/>
    </source>
</evidence>
<dbReference type="AlphaFoldDB" id="A0AA36N4Y5"/>
<comment type="caution">
    <text evidence="11">The sequence shown here is derived from an EMBL/GenBank/DDBJ whole genome shotgun (WGS) entry which is preliminary data.</text>
</comment>
<dbReference type="GO" id="GO:0003676">
    <property type="term" value="F:nucleic acid binding"/>
    <property type="evidence" value="ECO:0007669"/>
    <property type="project" value="InterPro"/>
</dbReference>
<dbReference type="Proteomes" id="UP001178507">
    <property type="component" value="Unassembled WGS sequence"/>
</dbReference>
<dbReference type="GO" id="GO:0005524">
    <property type="term" value="F:ATP binding"/>
    <property type="evidence" value="ECO:0007669"/>
    <property type="project" value="UniProtKB-KW"/>
</dbReference>
<evidence type="ECO:0000259" key="8">
    <source>
        <dbReference type="PROSITE" id="PS51192"/>
    </source>
</evidence>